<keyword evidence="2" id="KW-1185">Reference proteome</keyword>
<reference evidence="1" key="1">
    <citation type="journal article" date="2022" name="Front. Genet.">
        <title>Chromosome-Scale Assembly of the Dendrobium nobile Genome Provides Insights Into the Molecular Mechanism of the Biosynthesis of the Medicinal Active Ingredient of Dendrobium.</title>
        <authorList>
            <person name="Xu Q."/>
            <person name="Niu S.-C."/>
            <person name="Li K.-L."/>
            <person name="Zheng P.-J."/>
            <person name="Zhang X.-J."/>
            <person name="Jia Y."/>
            <person name="Liu Y."/>
            <person name="Niu Y.-X."/>
            <person name="Yu L.-H."/>
            <person name="Chen D.-F."/>
            <person name="Zhang G.-Q."/>
        </authorList>
    </citation>
    <scope>NUCLEOTIDE SEQUENCE</scope>
    <source>
        <tissue evidence="1">Leaf</tissue>
    </source>
</reference>
<comment type="caution">
    <text evidence="1">The sequence shown here is derived from an EMBL/GenBank/DDBJ whole genome shotgun (WGS) entry which is preliminary data.</text>
</comment>
<sequence>MTLSGILIFKSSVLQSSLDLFSLDSLDLSSLDSLDFSSLDSLDLSSLDSLDLLWLEYPNEETIPP</sequence>
<evidence type="ECO:0000313" key="2">
    <source>
        <dbReference type="Proteomes" id="UP000829196"/>
    </source>
</evidence>
<gene>
    <name evidence="1" type="ORF">KFK09_019563</name>
</gene>
<dbReference type="EMBL" id="JAGYWB010000014">
    <property type="protein sequence ID" value="KAI0498673.1"/>
    <property type="molecule type" value="Genomic_DNA"/>
</dbReference>
<proteinExistence type="predicted"/>
<name>A0A8T3AQJ7_DENNO</name>
<evidence type="ECO:0000313" key="1">
    <source>
        <dbReference type="EMBL" id="KAI0498673.1"/>
    </source>
</evidence>
<protein>
    <submittedName>
        <fullName evidence="1">Uncharacterized protein</fullName>
    </submittedName>
</protein>
<dbReference type="AlphaFoldDB" id="A0A8T3AQJ7"/>
<organism evidence="1 2">
    <name type="scientific">Dendrobium nobile</name>
    <name type="common">Orchid</name>
    <dbReference type="NCBI Taxonomy" id="94219"/>
    <lineage>
        <taxon>Eukaryota</taxon>
        <taxon>Viridiplantae</taxon>
        <taxon>Streptophyta</taxon>
        <taxon>Embryophyta</taxon>
        <taxon>Tracheophyta</taxon>
        <taxon>Spermatophyta</taxon>
        <taxon>Magnoliopsida</taxon>
        <taxon>Liliopsida</taxon>
        <taxon>Asparagales</taxon>
        <taxon>Orchidaceae</taxon>
        <taxon>Epidendroideae</taxon>
        <taxon>Malaxideae</taxon>
        <taxon>Dendrobiinae</taxon>
        <taxon>Dendrobium</taxon>
    </lineage>
</organism>
<accession>A0A8T3AQJ7</accession>
<dbReference type="Proteomes" id="UP000829196">
    <property type="component" value="Unassembled WGS sequence"/>
</dbReference>